<evidence type="ECO:0000313" key="2">
    <source>
        <dbReference type="Proteomes" id="UP001260872"/>
    </source>
</evidence>
<dbReference type="EMBL" id="JAVKGT010000044">
    <property type="protein sequence ID" value="MDR5712954.1"/>
    <property type="molecule type" value="Genomic_DNA"/>
</dbReference>
<evidence type="ECO:0000313" key="1">
    <source>
        <dbReference type="EMBL" id="MDR5712954.1"/>
    </source>
</evidence>
<gene>
    <name evidence="1" type="ORF">RH857_12570</name>
</gene>
<comment type="caution">
    <text evidence="1">The sequence shown here is derived from an EMBL/GenBank/DDBJ whole genome shotgun (WGS) entry which is preliminary data.</text>
</comment>
<reference evidence="2" key="1">
    <citation type="submission" date="2023-07" db="EMBL/GenBank/DDBJ databases">
        <title>Description of three actinobacteria isolated from air of manufacturing shop in a pharmaceutical factory.</title>
        <authorList>
            <person name="Zhang D.-F."/>
        </authorList>
    </citation>
    <scope>NUCLEOTIDE SEQUENCE [LARGE SCALE GENOMIC DNA]</scope>
    <source>
        <strain evidence="2">CCTCC AB 207010</strain>
    </source>
</reference>
<proteinExistence type="predicted"/>
<name>A0ABU1FW90_9MICC</name>
<accession>A0ABU1FW90</accession>
<dbReference type="Proteomes" id="UP001260872">
    <property type="component" value="Unassembled WGS sequence"/>
</dbReference>
<keyword evidence="2" id="KW-1185">Reference proteome</keyword>
<evidence type="ECO:0008006" key="3">
    <source>
        <dbReference type="Google" id="ProtNLM"/>
    </source>
</evidence>
<protein>
    <recommendedName>
        <fullName evidence="3">HNH endonuclease</fullName>
    </recommendedName>
</protein>
<sequence>MSYKDQLRKKEAELEVAMAKAKAAYAHADAIRIEIDGLRCKAHVKDIGGGQWLYCTLHKGHPGLHENTATGIIREVTR</sequence>
<dbReference type="RefSeq" id="WP_310538322.1">
    <property type="nucleotide sequence ID" value="NZ_BAAAOC010000012.1"/>
</dbReference>
<organism evidence="1 2">
    <name type="scientific">Nesterenkonia flava</name>
    <dbReference type="NCBI Taxonomy" id="469799"/>
    <lineage>
        <taxon>Bacteria</taxon>
        <taxon>Bacillati</taxon>
        <taxon>Actinomycetota</taxon>
        <taxon>Actinomycetes</taxon>
        <taxon>Micrococcales</taxon>
        <taxon>Micrococcaceae</taxon>
        <taxon>Nesterenkonia</taxon>
    </lineage>
</organism>